<sequence>MGKFNVLLSLFNAVVQLVLGDNHNKLSLSIAALNRGLESRTNIFYGEDGQSLESYAEVMLTLNHVPSIVLSKNASQLIRSTVNPSKPLLMVLLQLEHNRTRQILQQLPVETQRADFLIVGCDTAANWLHLLATLWQLGYPNVLISNGSQSASQLFTSAAYPNQRLLPSSVEHYLWARRHWFDDLGGVAVRVGLYNNPPRTLVYPEQPLFAGYALLLLRAFLAHRNARFVPLLTSNYRVYSPNDCLQLLRAAHCDLCGDLFAYSANYSFTDSYMYLYANILIANARPKSKNSYLWAALQLRSWLLLIFYVLVVSSFVSLVVWLQRRRLEFGKQLLQVLGSLLAGKLELQAVVGRLHYMLIVIITLAGLLCSTYYLASLKTILATGLYEPQIESFEQLVRENISLVVGDYDATVLRSYDFPDILWNITRVVPYEFIVTHRRVFDASYAYLAHSDRLLLFRFQQQYMAKPRMRPLPIDIMHSLPGFPMRREWLLKFKLSETLLNCFSSGLLQKLAADTDRQTIHIGYLSLMPAEQFRTLPLTLDYFGMPLKLLVAGHGLALVSLLCELLWQRQRRGSRPLALGESPISWTWLTDFPLL</sequence>
<dbReference type="GO" id="GO:0005886">
    <property type="term" value="C:plasma membrane"/>
    <property type="evidence" value="ECO:0007669"/>
    <property type="project" value="UniProtKB-SubCell"/>
</dbReference>
<keyword evidence="9" id="KW-0732">Signal</keyword>
<evidence type="ECO:0000256" key="4">
    <source>
        <dbReference type="ARBA" id="ARBA00022989"/>
    </source>
</evidence>
<feature type="chain" id="PRO_5042223397" evidence="9">
    <location>
        <begin position="21"/>
        <end position="595"/>
    </location>
</feature>
<feature type="signal peptide" evidence="9">
    <location>
        <begin position="1"/>
        <end position="20"/>
    </location>
</feature>
<keyword evidence="5 8" id="KW-0472">Membrane</keyword>
<organism evidence="10 11">
    <name type="scientific">Drosophila rubida</name>
    <dbReference type="NCBI Taxonomy" id="30044"/>
    <lineage>
        <taxon>Eukaryota</taxon>
        <taxon>Metazoa</taxon>
        <taxon>Ecdysozoa</taxon>
        <taxon>Arthropoda</taxon>
        <taxon>Hexapoda</taxon>
        <taxon>Insecta</taxon>
        <taxon>Pterygota</taxon>
        <taxon>Neoptera</taxon>
        <taxon>Endopterygota</taxon>
        <taxon>Diptera</taxon>
        <taxon>Brachycera</taxon>
        <taxon>Muscomorpha</taxon>
        <taxon>Ephydroidea</taxon>
        <taxon>Drosophilidae</taxon>
        <taxon>Drosophila</taxon>
    </lineage>
</organism>
<dbReference type="PANTHER" id="PTHR42643">
    <property type="entry name" value="IONOTROPIC RECEPTOR 20A-RELATED"/>
    <property type="match status" value="1"/>
</dbReference>
<accession>A0AAD4K8S0</accession>
<keyword evidence="2" id="KW-1003">Cell membrane</keyword>
<evidence type="ECO:0000256" key="9">
    <source>
        <dbReference type="SAM" id="SignalP"/>
    </source>
</evidence>
<name>A0AAD4K8S0_9MUSC</name>
<evidence type="ECO:0000256" key="6">
    <source>
        <dbReference type="ARBA" id="ARBA00023170"/>
    </source>
</evidence>
<keyword evidence="6" id="KW-0675">Receptor</keyword>
<evidence type="ECO:0000256" key="2">
    <source>
        <dbReference type="ARBA" id="ARBA00022475"/>
    </source>
</evidence>
<evidence type="ECO:0000256" key="1">
    <source>
        <dbReference type="ARBA" id="ARBA00004651"/>
    </source>
</evidence>
<reference evidence="10" key="1">
    <citation type="journal article" date="2021" name="Mol. Ecol. Resour.">
        <title>Phylogenomic analyses of the genus Drosophila reveals genomic signals of climate adaptation.</title>
        <authorList>
            <person name="Li F."/>
            <person name="Rane R.V."/>
            <person name="Luria V."/>
            <person name="Xiong Z."/>
            <person name="Chen J."/>
            <person name="Li Z."/>
            <person name="Catullo R.A."/>
            <person name="Griffin P.C."/>
            <person name="Schiffer M."/>
            <person name="Pearce S."/>
            <person name="Lee S.F."/>
            <person name="McElroy K."/>
            <person name="Stocker A."/>
            <person name="Shirriffs J."/>
            <person name="Cockerell F."/>
            <person name="Coppin C."/>
            <person name="Sgro C.M."/>
            <person name="Karger A."/>
            <person name="Cain J.W."/>
            <person name="Weber J.A."/>
            <person name="Santpere G."/>
            <person name="Kirschner M.W."/>
            <person name="Hoffmann A.A."/>
            <person name="Oakeshott J.G."/>
            <person name="Zhang G."/>
        </authorList>
    </citation>
    <scope>NUCLEOTIDE SEQUENCE</scope>
    <source>
        <strain evidence="10">BGI-SZ-2011g</strain>
    </source>
</reference>
<proteinExistence type="predicted"/>
<keyword evidence="11" id="KW-1185">Reference proteome</keyword>
<feature type="transmembrane region" description="Helical" evidence="8">
    <location>
        <begin position="354"/>
        <end position="375"/>
    </location>
</feature>
<dbReference type="SUPFAM" id="SSF53850">
    <property type="entry name" value="Periplasmic binding protein-like II"/>
    <property type="match status" value="1"/>
</dbReference>
<evidence type="ECO:0000256" key="3">
    <source>
        <dbReference type="ARBA" id="ARBA00022692"/>
    </source>
</evidence>
<evidence type="ECO:0000256" key="8">
    <source>
        <dbReference type="SAM" id="Phobius"/>
    </source>
</evidence>
<keyword evidence="3 8" id="KW-0812">Transmembrane</keyword>
<evidence type="ECO:0000313" key="11">
    <source>
        <dbReference type="Proteomes" id="UP001200034"/>
    </source>
</evidence>
<dbReference type="EMBL" id="JAJJHW010000681">
    <property type="protein sequence ID" value="KAH8384736.1"/>
    <property type="molecule type" value="Genomic_DNA"/>
</dbReference>
<evidence type="ECO:0000256" key="5">
    <source>
        <dbReference type="ARBA" id="ARBA00023136"/>
    </source>
</evidence>
<comment type="subcellular location">
    <subcellularLocation>
        <location evidence="1">Cell membrane</location>
        <topology evidence="1">Multi-pass membrane protein</topology>
    </subcellularLocation>
</comment>
<protein>
    <submittedName>
        <fullName evidence="10">Uncharacterized protein</fullName>
    </submittedName>
</protein>
<gene>
    <name evidence="10" type="ORF">KR093_007120</name>
</gene>
<keyword evidence="4 8" id="KW-1133">Transmembrane helix</keyword>
<dbReference type="Proteomes" id="UP001200034">
    <property type="component" value="Unassembled WGS sequence"/>
</dbReference>
<evidence type="ECO:0000256" key="7">
    <source>
        <dbReference type="ARBA" id="ARBA00023180"/>
    </source>
</evidence>
<dbReference type="PANTHER" id="PTHR42643:SF41">
    <property type="entry name" value="IONOTROPIC RECEPTOR 20A-RELATED"/>
    <property type="match status" value="1"/>
</dbReference>
<comment type="caution">
    <text evidence="10">The sequence shown here is derived from an EMBL/GenBank/DDBJ whole genome shotgun (WGS) entry which is preliminary data.</text>
</comment>
<dbReference type="AlphaFoldDB" id="A0AAD4K8S0"/>
<keyword evidence="7" id="KW-0325">Glycoprotein</keyword>
<feature type="transmembrane region" description="Helical" evidence="8">
    <location>
        <begin position="302"/>
        <end position="322"/>
    </location>
</feature>
<dbReference type="InterPro" id="IPR052192">
    <property type="entry name" value="Insect_Ionotropic_Sensory_Rcpt"/>
</dbReference>
<evidence type="ECO:0000313" key="10">
    <source>
        <dbReference type="EMBL" id="KAH8384736.1"/>
    </source>
</evidence>